<sequence length="176" mass="19878">MDSTIEFFETSYSTFNYDPVLMIALDAVYTLRRNKPRPMPLSIVHGDFNPANFLYENGQVSALIDWEASRVGDPREDLGWMVLMDVISNSHVMDYPKKEGGFLSYYNKLTGNDITPEELGYFTLFGTMQIAVPVQQFVSRRVNKEYMLLLPFYVAQSSMGALPAMAQLMGYAGVPA</sequence>
<dbReference type="InterPro" id="IPR002575">
    <property type="entry name" value="Aminoglycoside_PTrfase"/>
</dbReference>
<proteinExistence type="predicted"/>
<dbReference type="SUPFAM" id="SSF56112">
    <property type="entry name" value="Protein kinase-like (PK-like)"/>
    <property type="match status" value="1"/>
</dbReference>
<evidence type="ECO:0000259" key="1">
    <source>
        <dbReference type="Pfam" id="PF01636"/>
    </source>
</evidence>
<dbReference type="EMBL" id="CAFBQH010000086">
    <property type="protein sequence ID" value="CAB5054554.1"/>
    <property type="molecule type" value="Genomic_DNA"/>
</dbReference>
<feature type="domain" description="Aminoglycoside phosphotransferase" evidence="1">
    <location>
        <begin position="31"/>
        <end position="82"/>
    </location>
</feature>
<name>A0A6J7TL16_9ZZZZ</name>
<evidence type="ECO:0000313" key="2">
    <source>
        <dbReference type="EMBL" id="CAB5054554.1"/>
    </source>
</evidence>
<reference evidence="2" key="1">
    <citation type="submission" date="2020-05" db="EMBL/GenBank/DDBJ databases">
        <authorList>
            <person name="Chiriac C."/>
            <person name="Salcher M."/>
            <person name="Ghai R."/>
            <person name="Kavagutti S V."/>
        </authorList>
    </citation>
    <scope>NUCLEOTIDE SEQUENCE</scope>
</reference>
<accession>A0A6J7TL16</accession>
<gene>
    <name evidence="2" type="ORF">UFOPK4293_01277</name>
</gene>
<dbReference type="AlphaFoldDB" id="A0A6J7TL16"/>
<organism evidence="2">
    <name type="scientific">freshwater metagenome</name>
    <dbReference type="NCBI Taxonomy" id="449393"/>
    <lineage>
        <taxon>unclassified sequences</taxon>
        <taxon>metagenomes</taxon>
        <taxon>ecological metagenomes</taxon>
    </lineage>
</organism>
<protein>
    <submittedName>
        <fullName evidence="2">Unannotated protein</fullName>
    </submittedName>
</protein>
<dbReference type="Gene3D" id="3.90.1200.10">
    <property type="match status" value="1"/>
</dbReference>
<dbReference type="InterPro" id="IPR011009">
    <property type="entry name" value="Kinase-like_dom_sf"/>
</dbReference>
<dbReference type="Pfam" id="PF01636">
    <property type="entry name" value="APH"/>
    <property type="match status" value="1"/>
</dbReference>